<gene>
    <name evidence="1" type="ORF">FWK35_00010220</name>
</gene>
<sequence>FLFVCYCVCEQYNTRNNASISNFRSGFRWQSEYSWCIIDVKRVHFPTFFKKIENNKKKSDGKTGFLTQNQFSTKSIFLFGCNLKTNHCKYLTTSPNNYISVISIQLNFQNIWLF</sequence>
<dbReference type="AlphaFoldDB" id="A0A6G0YZP2"/>
<organism evidence="1 2">
    <name type="scientific">Aphis craccivora</name>
    <name type="common">Cowpea aphid</name>
    <dbReference type="NCBI Taxonomy" id="307492"/>
    <lineage>
        <taxon>Eukaryota</taxon>
        <taxon>Metazoa</taxon>
        <taxon>Ecdysozoa</taxon>
        <taxon>Arthropoda</taxon>
        <taxon>Hexapoda</taxon>
        <taxon>Insecta</taxon>
        <taxon>Pterygota</taxon>
        <taxon>Neoptera</taxon>
        <taxon>Paraneoptera</taxon>
        <taxon>Hemiptera</taxon>
        <taxon>Sternorrhyncha</taxon>
        <taxon>Aphidomorpha</taxon>
        <taxon>Aphidoidea</taxon>
        <taxon>Aphididae</taxon>
        <taxon>Aphidini</taxon>
        <taxon>Aphis</taxon>
        <taxon>Aphis</taxon>
    </lineage>
</organism>
<accession>A0A6G0YZP2</accession>
<evidence type="ECO:0000313" key="2">
    <source>
        <dbReference type="Proteomes" id="UP000478052"/>
    </source>
</evidence>
<name>A0A6G0YZP2_APHCR</name>
<dbReference type="Proteomes" id="UP000478052">
    <property type="component" value="Unassembled WGS sequence"/>
</dbReference>
<feature type="non-terminal residue" evidence="1">
    <location>
        <position position="1"/>
    </location>
</feature>
<protein>
    <submittedName>
        <fullName evidence="1">Uncharacterized protein</fullName>
    </submittedName>
</protein>
<proteinExistence type="predicted"/>
<evidence type="ECO:0000313" key="1">
    <source>
        <dbReference type="EMBL" id="KAF0763476.1"/>
    </source>
</evidence>
<keyword evidence="2" id="KW-1185">Reference proteome</keyword>
<reference evidence="1 2" key="1">
    <citation type="submission" date="2019-08" db="EMBL/GenBank/DDBJ databases">
        <title>Whole genome of Aphis craccivora.</title>
        <authorList>
            <person name="Voronova N.V."/>
            <person name="Shulinski R.S."/>
            <person name="Bandarenka Y.V."/>
            <person name="Zhorov D.G."/>
            <person name="Warner D."/>
        </authorList>
    </citation>
    <scope>NUCLEOTIDE SEQUENCE [LARGE SCALE GENOMIC DNA]</scope>
    <source>
        <strain evidence="1">180601</strain>
        <tissue evidence="1">Whole Body</tissue>
    </source>
</reference>
<comment type="caution">
    <text evidence="1">The sequence shown here is derived from an EMBL/GenBank/DDBJ whole genome shotgun (WGS) entry which is preliminary data.</text>
</comment>
<dbReference type="EMBL" id="VUJU01001874">
    <property type="protein sequence ID" value="KAF0763476.1"/>
    <property type="molecule type" value="Genomic_DNA"/>
</dbReference>